<keyword evidence="3" id="KW-0472">Membrane</keyword>
<evidence type="ECO:0000256" key="3">
    <source>
        <dbReference type="SAM" id="Phobius"/>
    </source>
</evidence>
<organism evidence="6 7">
    <name type="scientific">Novosphingobium olei</name>
    <dbReference type="NCBI Taxonomy" id="2728851"/>
    <lineage>
        <taxon>Bacteria</taxon>
        <taxon>Pseudomonadati</taxon>
        <taxon>Pseudomonadota</taxon>
        <taxon>Alphaproteobacteria</taxon>
        <taxon>Sphingomonadales</taxon>
        <taxon>Sphingomonadaceae</taxon>
        <taxon>Novosphingobium</taxon>
    </lineage>
</organism>
<dbReference type="GO" id="GO:0052621">
    <property type="term" value="F:diguanylate cyclase activity"/>
    <property type="evidence" value="ECO:0007669"/>
    <property type="project" value="UniProtKB-EC"/>
</dbReference>
<keyword evidence="3" id="KW-0812">Transmembrane</keyword>
<dbReference type="EMBL" id="JABBGM010000016">
    <property type="protein sequence ID" value="NML96044.1"/>
    <property type="molecule type" value="Genomic_DNA"/>
</dbReference>
<accession>A0A7Y0BT20</accession>
<dbReference type="GO" id="GO:0005886">
    <property type="term" value="C:plasma membrane"/>
    <property type="evidence" value="ECO:0007669"/>
    <property type="project" value="TreeGrafter"/>
</dbReference>
<protein>
    <recommendedName>
        <fullName evidence="1">diguanylate cyclase</fullName>
        <ecNumber evidence="1">2.7.7.65</ecNumber>
    </recommendedName>
</protein>
<dbReference type="PANTHER" id="PTHR45138">
    <property type="entry name" value="REGULATORY COMPONENTS OF SENSORY TRANSDUCTION SYSTEM"/>
    <property type="match status" value="1"/>
</dbReference>
<dbReference type="InterPro" id="IPR043128">
    <property type="entry name" value="Rev_trsase/Diguanyl_cyclase"/>
</dbReference>
<dbReference type="EC" id="2.7.7.65" evidence="1"/>
<dbReference type="Pfam" id="PF00990">
    <property type="entry name" value="GGDEF"/>
    <property type="match status" value="1"/>
</dbReference>
<dbReference type="SMART" id="SM00267">
    <property type="entry name" value="GGDEF"/>
    <property type="match status" value="1"/>
</dbReference>
<feature type="transmembrane region" description="Helical" evidence="3">
    <location>
        <begin position="306"/>
        <end position="325"/>
    </location>
</feature>
<proteinExistence type="predicted"/>
<dbReference type="Gene3D" id="3.30.70.270">
    <property type="match status" value="1"/>
</dbReference>
<dbReference type="InterPro" id="IPR050469">
    <property type="entry name" value="Diguanylate_Cyclase"/>
</dbReference>
<name>A0A7Y0BT20_9SPHN</name>
<feature type="transmembrane region" description="Helical" evidence="3">
    <location>
        <begin position="363"/>
        <end position="383"/>
    </location>
</feature>
<evidence type="ECO:0000256" key="1">
    <source>
        <dbReference type="ARBA" id="ARBA00012528"/>
    </source>
</evidence>
<dbReference type="CDD" id="cd01949">
    <property type="entry name" value="GGDEF"/>
    <property type="match status" value="1"/>
</dbReference>
<evidence type="ECO:0000313" key="7">
    <source>
        <dbReference type="Proteomes" id="UP000583556"/>
    </source>
</evidence>
<feature type="transmembrane region" description="Helical" evidence="3">
    <location>
        <begin position="180"/>
        <end position="203"/>
    </location>
</feature>
<sequence>MASKSKRDERGWRRIIACTIVLLCALLATPLPAQAATVPVEQICHANAALGEDFAAFAESRWICTDDHYSIASDVIFVRFRLKPDQAAPRPAGFVSHAVTFERIDLWVVDADGSRRALRYTAAETHHMGVGPMIAAALPPVGPDSRFVVARIVGPWSKTLASDARLDTLPAGTGWSLGEIVAVAAICGMLAVPLLMAGGYWVVLRQPYVVWHALLIFSMLVQALMGTGFFHILGELPIFVEGAISCVCYSVMGASALMFSATFVEPGMLGPRVGLAIRLGAVITLGCGLVAALPLDALRPYSTMQLYLGMGLSILLIMASMIEAWRRGSSLVWYQIVGWTPALLVAVYRIARYVSPDAQPTNSVAAQQLALAVEVLVSSLGILSRLLDLRLQRDRATALALEMEGVAGRDALTGLWNRRSIEKRFADLFASGFRTMAVLDLDHFKAVNDLHGHAMGDAVLKAAATALSGDGDTRAVRLGGEEFMLLLRGSDSAERAERRRRAISARVAAELPGLDRVVTASMGLVEHDPRGNLSADFDALYAHCDRLLYEAKRLGRNRTMRERMIAFVPPAPMAAAAAG</sequence>
<dbReference type="AlphaFoldDB" id="A0A7Y0BT20"/>
<feature type="transmembrane region" description="Helical" evidence="3">
    <location>
        <begin position="275"/>
        <end position="294"/>
    </location>
</feature>
<dbReference type="PANTHER" id="PTHR45138:SF9">
    <property type="entry name" value="DIGUANYLATE CYCLASE DGCM-RELATED"/>
    <property type="match status" value="1"/>
</dbReference>
<dbReference type="NCBIfam" id="TIGR00254">
    <property type="entry name" value="GGDEF"/>
    <property type="match status" value="1"/>
</dbReference>
<dbReference type="GO" id="GO:1902201">
    <property type="term" value="P:negative regulation of bacterial-type flagellum-dependent cell motility"/>
    <property type="evidence" value="ECO:0007669"/>
    <property type="project" value="TreeGrafter"/>
</dbReference>
<comment type="caution">
    <text evidence="6">The sequence shown here is derived from an EMBL/GenBank/DDBJ whole genome shotgun (WGS) entry which is preliminary data.</text>
</comment>
<feature type="signal peptide" evidence="4">
    <location>
        <begin position="1"/>
        <end position="35"/>
    </location>
</feature>
<keyword evidence="4" id="KW-0732">Signal</keyword>
<dbReference type="InterPro" id="IPR011623">
    <property type="entry name" value="7TMR_DISM_rcpt_extracell_dom1"/>
</dbReference>
<feature type="transmembrane region" description="Helical" evidence="3">
    <location>
        <begin position="332"/>
        <end position="351"/>
    </location>
</feature>
<evidence type="ECO:0000256" key="2">
    <source>
        <dbReference type="ARBA" id="ARBA00034247"/>
    </source>
</evidence>
<feature type="transmembrane region" description="Helical" evidence="3">
    <location>
        <begin position="238"/>
        <end position="263"/>
    </location>
</feature>
<keyword evidence="7" id="KW-1185">Reference proteome</keyword>
<feature type="domain" description="GGDEF" evidence="5">
    <location>
        <begin position="432"/>
        <end position="564"/>
    </location>
</feature>
<reference evidence="6 7" key="1">
    <citation type="submission" date="2020-04" db="EMBL/GenBank/DDBJ databases">
        <title>Novosphingobium sp. TW-4 isolated from soil.</title>
        <authorList>
            <person name="Dahal R.H."/>
            <person name="Chaudhary D.K."/>
        </authorList>
    </citation>
    <scope>NUCLEOTIDE SEQUENCE [LARGE SCALE GENOMIC DNA]</scope>
    <source>
        <strain evidence="6 7">TW-4</strain>
    </source>
</reference>
<dbReference type="PROSITE" id="PS50887">
    <property type="entry name" value="GGDEF"/>
    <property type="match status" value="1"/>
</dbReference>
<gene>
    <name evidence="6" type="ORF">HHL27_20465</name>
</gene>
<feature type="transmembrane region" description="Helical" evidence="3">
    <location>
        <begin position="210"/>
        <end position="232"/>
    </location>
</feature>
<evidence type="ECO:0000259" key="5">
    <source>
        <dbReference type="PROSITE" id="PS50887"/>
    </source>
</evidence>
<comment type="catalytic activity">
    <reaction evidence="2">
        <text>2 GTP = 3',3'-c-di-GMP + 2 diphosphate</text>
        <dbReference type="Rhea" id="RHEA:24898"/>
        <dbReference type="ChEBI" id="CHEBI:33019"/>
        <dbReference type="ChEBI" id="CHEBI:37565"/>
        <dbReference type="ChEBI" id="CHEBI:58805"/>
        <dbReference type="EC" id="2.7.7.65"/>
    </reaction>
</comment>
<dbReference type="Pfam" id="PF07695">
    <property type="entry name" value="7TMR-DISM_7TM"/>
    <property type="match status" value="1"/>
</dbReference>
<dbReference type="InterPro" id="IPR000160">
    <property type="entry name" value="GGDEF_dom"/>
</dbReference>
<evidence type="ECO:0000256" key="4">
    <source>
        <dbReference type="SAM" id="SignalP"/>
    </source>
</evidence>
<dbReference type="InterPro" id="IPR029787">
    <property type="entry name" value="Nucleotide_cyclase"/>
</dbReference>
<dbReference type="GO" id="GO:0043709">
    <property type="term" value="P:cell adhesion involved in single-species biofilm formation"/>
    <property type="evidence" value="ECO:0007669"/>
    <property type="project" value="TreeGrafter"/>
</dbReference>
<feature type="chain" id="PRO_5030626326" description="diguanylate cyclase" evidence="4">
    <location>
        <begin position="36"/>
        <end position="579"/>
    </location>
</feature>
<evidence type="ECO:0000313" key="6">
    <source>
        <dbReference type="EMBL" id="NML96044.1"/>
    </source>
</evidence>
<dbReference type="SUPFAM" id="SSF55073">
    <property type="entry name" value="Nucleotide cyclase"/>
    <property type="match status" value="1"/>
</dbReference>
<dbReference type="Proteomes" id="UP000583556">
    <property type="component" value="Unassembled WGS sequence"/>
</dbReference>
<keyword evidence="3" id="KW-1133">Transmembrane helix</keyword>